<reference evidence="1 2" key="1">
    <citation type="submission" date="2014-03" db="EMBL/GenBank/DDBJ databases">
        <title>Complete genome sequence of Pseudomonas stutzeri 19SMN4.</title>
        <authorList>
            <person name="Brunet-Galmes I."/>
            <person name="Nogales B."/>
            <person name="Busquets A."/>
            <person name="Pena A."/>
            <person name="Gomila M."/>
            <person name="Garcia-Valdes E."/>
            <person name="Lalucat J."/>
            <person name="Bennasar A."/>
            <person name="Bosch R."/>
        </authorList>
    </citation>
    <scope>NUCLEOTIDE SEQUENCE [LARGE SCALE GENOMIC DNA]</scope>
    <source>
        <strain evidence="1 2">19SMN4</strain>
    </source>
</reference>
<evidence type="ECO:0000313" key="2">
    <source>
        <dbReference type="Proteomes" id="UP000025238"/>
    </source>
</evidence>
<name>A0A023WY36_STUST</name>
<sequence>MIGWFMAGNRMASLAGKWADATSLNPGDNGQIALFARELMRRTGLRAEDAWIRSLIKWIRNHPDSESRFVLATALIRFLDIYEHSAGLSPETKGAARQAANDVLRIREAQPQATYTLAPPAHRTAPAKTFDPLALSRQVGSVITDDTTKWEVFTAALDYIKEVYGHECSKKADVENNFAHITQNASLSVLGCYAVVGRLVVFYFFDELRKVVQQGKFKGFNMTWTVKLLDQTRDWSAANNEQDWVDARCVAVDRALSENIQYFHRHIS</sequence>
<evidence type="ECO:0000313" key="1">
    <source>
        <dbReference type="EMBL" id="AHY45127.1"/>
    </source>
</evidence>
<gene>
    <name evidence="1" type="ORF">UIB01_17265</name>
</gene>
<dbReference type="RefSeq" id="WP_038663076.1">
    <property type="nucleotide sequence ID" value="NZ_JBNNJC010000011.1"/>
</dbReference>
<dbReference type="KEGG" id="pstu:UIB01_17265"/>
<dbReference type="AlphaFoldDB" id="A0A023WY36"/>
<dbReference type="EMBL" id="CP007509">
    <property type="protein sequence ID" value="AHY45127.1"/>
    <property type="molecule type" value="Genomic_DNA"/>
</dbReference>
<organism evidence="1 2">
    <name type="scientific">Stutzerimonas stutzeri</name>
    <name type="common">Pseudomonas stutzeri</name>
    <dbReference type="NCBI Taxonomy" id="316"/>
    <lineage>
        <taxon>Bacteria</taxon>
        <taxon>Pseudomonadati</taxon>
        <taxon>Pseudomonadota</taxon>
        <taxon>Gammaproteobacteria</taxon>
        <taxon>Pseudomonadales</taxon>
        <taxon>Pseudomonadaceae</taxon>
        <taxon>Stutzerimonas</taxon>
    </lineage>
</organism>
<accession>A0A023WY36</accession>
<protein>
    <submittedName>
        <fullName evidence="1">Uncharacterized protein</fullName>
    </submittedName>
</protein>
<dbReference type="PATRIC" id="fig|316.97.peg.3450"/>
<dbReference type="Proteomes" id="UP000025238">
    <property type="component" value="Chromosome"/>
</dbReference>
<proteinExistence type="predicted"/>